<gene>
    <name evidence="1" type="ORF">GSMUA_57990.1</name>
</gene>
<evidence type="ECO:0000313" key="1">
    <source>
        <dbReference type="EMBL" id="CAG1860905.1"/>
    </source>
</evidence>
<dbReference type="Gramene" id="Ma02_t02680.1">
    <property type="protein sequence ID" value="Ma02_p02680.1"/>
    <property type="gene ID" value="Ma02_g02680"/>
</dbReference>
<reference evidence="2" key="2">
    <citation type="submission" date="2021-05" db="UniProtKB">
        <authorList>
            <consortium name="EnsemblPlants"/>
        </authorList>
    </citation>
    <scope>IDENTIFICATION</scope>
    <source>
        <strain evidence="2">subsp. malaccensis</strain>
    </source>
</reference>
<evidence type="ECO:0000313" key="3">
    <source>
        <dbReference type="Proteomes" id="UP000012960"/>
    </source>
</evidence>
<proteinExistence type="predicted"/>
<dbReference type="AlphaFoldDB" id="A0A804HYK6"/>
<dbReference type="EMBL" id="HG996467">
    <property type="protein sequence ID" value="CAG1860905.1"/>
    <property type="molecule type" value="Genomic_DNA"/>
</dbReference>
<organism evidence="2 3">
    <name type="scientific">Musa acuminata subsp. malaccensis</name>
    <name type="common">Wild banana</name>
    <name type="synonym">Musa malaccensis</name>
    <dbReference type="NCBI Taxonomy" id="214687"/>
    <lineage>
        <taxon>Eukaryota</taxon>
        <taxon>Viridiplantae</taxon>
        <taxon>Streptophyta</taxon>
        <taxon>Embryophyta</taxon>
        <taxon>Tracheophyta</taxon>
        <taxon>Spermatophyta</taxon>
        <taxon>Magnoliopsida</taxon>
        <taxon>Liliopsida</taxon>
        <taxon>Zingiberales</taxon>
        <taxon>Musaceae</taxon>
        <taxon>Musa</taxon>
    </lineage>
</organism>
<reference evidence="1" key="1">
    <citation type="submission" date="2021-03" db="EMBL/GenBank/DDBJ databases">
        <authorList>
            <consortium name="Genoscope - CEA"/>
            <person name="William W."/>
        </authorList>
    </citation>
    <scope>NUCLEOTIDE SEQUENCE</scope>
    <source>
        <strain evidence="1">Doubled-haploid Pahang</strain>
    </source>
</reference>
<keyword evidence="3" id="KW-1185">Reference proteome</keyword>
<dbReference type="InParanoid" id="A0A804HYK6"/>
<evidence type="ECO:0000313" key="2">
    <source>
        <dbReference type="EnsemblPlants" id="Ma02_p02680.1"/>
    </source>
</evidence>
<dbReference type="Proteomes" id="UP000012960">
    <property type="component" value="Unplaced"/>
</dbReference>
<name>A0A804HYK6_MUSAM</name>
<protein>
    <submittedName>
        <fullName evidence="1">(wild Malaysian banana) hypothetical protein</fullName>
    </submittedName>
</protein>
<accession>A0A804HYK6</accession>
<sequence length="177" mass="20029">MGIFGRLEIGVVCLISQVFLELMFDVYRLKLPKGEGTVGAAGPPPLPSSSWLVYNTTEPFESARIALSRFIWTFLMRISWNTSQNYLTLWSFPQATGLYILCGTIVGGQLWWPKAAEKMQIDNIDVFGISTETCRTAIASHPNFSTETCRMWAGKYNRSRLKEVEISTLLRTIIHNE</sequence>
<dbReference type="EnsemblPlants" id="Ma02_t02680.1">
    <property type="protein sequence ID" value="Ma02_p02680.1"/>
    <property type="gene ID" value="Ma02_g02680"/>
</dbReference>